<proteinExistence type="predicted"/>
<dbReference type="InterPro" id="IPR012340">
    <property type="entry name" value="NA-bd_OB-fold"/>
</dbReference>
<keyword evidence="1" id="KW-0150">Chloroplast</keyword>
<geneLocation type="chloroplast" evidence="1"/>
<dbReference type="AlphaFoldDB" id="A0A023JED6"/>
<sequence length="109" mass="12599">MGDTNYIGSIVKIVEIPNKKLFNKTIPITKFRAQLPQVRNNAIVTLNFWGNLANDVANYYKINDYIIIEGYLSIRNKPFKNSIVQSSKKVEITVFKIYPFLLSLNNRET</sequence>
<dbReference type="Gene3D" id="2.40.50.140">
    <property type="entry name" value="Nucleic acid-binding proteins"/>
    <property type="match status" value="1"/>
</dbReference>
<dbReference type="EMBL" id="KF733443">
    <property type="protein sequence ID" value="AHI51120.1"/>
    <property type="molecule type" value="Genomic_DNA"/>
</dbReference>
<gene>
    <name evidence="1" type="primary">ycf41</name>
</gene>
<dbReference type="RefSeq" id="YP_009059173.1">
    <property type="nucleotide sequence ID" value="NC_024928.1"/>
</dbReference>
<evidence type="ECO:0000313" key="1">
    <source>
        <dbReference type="EMBL" id="AHI51120.1"/>
    </source>
</evidence>
<dbReference type="SUPFAM" id="SSF50249">
    <property type="entry name" value="Nucleic acid-binding proteins"/>
    <property type="match status" value="1"/>
</dbReference>
<organism evidence="1">
    <name type="scientific">Eunotia naegelii</name>
    <dbReference type="NCBI Taxonomy" id="1458866"/>
    <lineage>
        <taxon>Eukaryota</taxon>
        <taxon>Sar</taxon>
        <taxon>Stramenopiles</taxon>
        <taxon>Ochrophyta</taxon>
        <taxon>Bacillariophyta</taxon>
        <taxon>Bacillariophyceae</taxon>
        <taxon>Eunotiophycidae</taxon>
        <taxon>Eunotiales</taxon>
        <taxon>Eunotiaceae</taxon>
        <taxon>Eunotia</taxon>
    </lineage>
</organism>
<dbReference type="GeneID" id="20465641"/>
<reference evidence="1" key="1">
    <citation type="journal article" date="2014" name="Genome Biol. Evol.">
        <title>Serial gene losses and foreign DNA underlie size and sequence variation in the plastid genomes of diatoms.</title>
        <authorList>
            <person name="Ruck E.C."/>
            <person name="Nakov T."/>
            <person name="Jansen R.K."/>
            <person name="Theriot E.C."/>
            <person name="Alverson A.J."/>
        </authorList>
    </citation>
    <scope>NUCLEOTIDE SEQUENCE</scope>
    <source>
        <strain evidence="1">Utex FD354</strain>
    </source>
</reference>
<evidence type="ECO:0008006" key="2">
    <source>
        <dbReference type="Google" id="ProtNLM"/>
    </source>
</evidence>
<keyword evidence="1" id="KW-0934">Plastid</keyword>
<protein>
    <recommendedName>
        <fullName evidence="2">Single-stranded DNA-binding protein</fullName>
    </recommendedName>
</protein>
<accession>A0A023JED6</accession>
<name>A0A023JED6_9STRA</name>